<feature type="compositionally biased region" description="Pro residues" evidence="1">
    <location>
        <begin position="55"/>
        <end position="65"/>
    </location>
</feature>
<evidence type="ECO:0008006" key="4">
    <source>
        <dbReference type="Google" id="ProtNLM"/>
    </source>
</evidence>
<comment type="caution">
    <text evidence="2">The sequence shown here is derived from an EMBL/GenBank/DDBJ whole genome shotgun (WGS) entry which is preliminary data.</text>
</comment>
<evidence type="ECO:0000313" key="3">
    <source>
        <dbReference type="Proteomes" id="UP001597343"/>
    </source>
</evidence>
<organism evidence="2 3">
    <name type="scientific">Tumebacillus lipolyticus</name>
    <dbReference type="NCBI Taxonomy" id="1280370"/>
    <lineage>
        <taxon>Bacteria</taxon>
        <taxon>Bacillati</taxon>
        <taxon>Bacillota</taxon>
        <taxon>Bacilli</taxon>
        <taxon>Bacillales</taxon>
        <taxon>Alicyclobacillaceae</taxon>
        <taxon>Tumebacillus</taxon>
    </lineage>
</organism>
<accession>A0ABW4ZX72</accession>
<reference evidence="3" key="1">
    <citation type="journal article" date="2019" name="Int. J. Syst. Evol. Microbiol.">
        <title>The Global Catalogue of Microorganisms (GCM) 10K type strain sequencing project: providing services to taxonomists for standard genome sequencing and annotation.</title>
        <authorList>
            <consortium name="The Broad Institute Genomics Platform"/>
            <consortium name="The Broad Institute Genome Sequencing Center for Infectious Disease"/>
            <person name="Wu L."/>
            <person name="Ma J."/>
        </authorList>
    </citation>
    <scope>NUCLEOTIDE SEQUENCE [LARGE SCALE GENOMIC DNA]</scope>
    <source>
        <strain evidence="3">CGMCC 1.13574</strain>
    </source>
</reference>
<gene>
    <name evidence="2" type="ORF">ACFSOY_07325</name>
</gene>
<evidence type="ECO:0000313" key="2">
    <source>
        <dbReference type="EMBL" id="MFD2169805.1"/>
    </source>
</evidence>
<evidence type="ECO:0000256" key="1">
    <source>
        <dbReference type="SAM" id="MobiDB-lite"/>
    </source>
</evidence>
<proteinExistence type="predicted"/>
<protein>
    <recommendedName>
        <fullName evidence="4">Transporter</fullName>
    </recommendedName>
</protein>
<dbReference type="EMBL" id="JBHUIO010000005">
    <property type="protein sequence ID" value="MFD2169805.1"/>
    <property type="molecule type" value="Genomic_DNA"/>
</dbReference>
<sequence length="165" mass="18256">MTRRKKRAQYEDDYREIPAVFYYDPRFFPGMPGPMPGPGGGTPFPPPRPPVFPTPGPFPGFPATPGPGGVPGGGPAGVPNPPTTPPPNYTPKKPFTAPGAVKAIDPGAIQRCRFRFVYLWLDNGQQFWAFPTFIGPRSLAGYRWNGFRWIYFGVDLRHIDSFICT</sequence>
<keyword evidence="3" id="KW-1185">Reference proteome</keyword>
<feature type="compositionally biased region" description="Gly residues" evidence="1">
    <location>
        <begin position="66"/>
        <end position="76"/>
    </location>
</feature>
<dbReference type="Proteomes" id="UP001597343">
    <property type="component" value="Unassembled WGS sequence"/>
</dbReference>
<feature type="compositionally biased region" description="Pro residues" evidence="1">
    <location>
        <begin position="78"/>
        <end position="89"/>
    </location>
</feature>
<name>A0ABW4ZX72_9BACL</name>
<feature type="region of interest" description="Disordered" evidence="1">
    <location>
        <begin position="55"/>
        <end position="90"/>
    </location>
</feature>
<dbReference type="RefSeq" id="WP_386045241.1">
    <property type="nucleotide sequence ID" value="NZ_JBHUIO010000005.1"/>
</dbReference>